<dbReference type="EMBL" id="JACHDO010000001">
    <property type="protein sequence ID" value="MBB5495683.1"/>
    <property type="molecule type" value="Genomic_DNA"/>
</dbReference>
<dbReference type="RefSeq" id="WP_184370932.1">
    <property type="nucleotide sequence ID" value="NZ_BAAAKM010000037.1"/>
</dbReference>
<accession>A0A840WJM9</accession>
<dbReference type="InterPro" id="IPR010093">
    <property type="entry name" value="SinI_DNA-bd"/>
</dbReference>
<proteinExistence type="predicted"/>
<dbReference type="Proteomes" id="UP000579647">
    <property type="component" value="Unassembled WGS sequence"/>
</dbReference>
<gene>
    <name evidence="2" type="ORF">HNR07_006820</name>
</gene>
<reference evidence="2 3" key="1">
    <citation type="submission" date="2020-08" db="EMBL/GenBank/DDBJ databases">
        <title>Sequencing the genomes of 1000 actinobacteria strains.</title>
        <authorList>
            <person name="Klenk H.-P."/>
        </authorList>
    </citation>
    <scope>NUCLEOTIDE SEQUENCE [LARGE SCALE GENOMIC DNA]</scope>
    <source>
        <strain evidence="2 3">DSM 44598</strain>
    </source>
</reference>
<feature type="domain" description="Helix-turn-helix" evidence="1">
    <location>
        <begin position="1"/>
        <end position="49"/>
    </location>
</feature>
<sequence>MTPEDVSEYLAVPKKTVYACWKSWGLKGIRVGKHLRFRERSVEDYLTRNTVV</sequence>
<dbReference type="NCBIfam" id="TIGR01764">
    <property type="entry name" value="excise"/>
    <property type="match status" value="1"/>
</dbReference>
<organism evidence="2 3">
    <name type="scientific">Nocardiopsis metallicus</name>
    <dbReference type="NCBI Taxonomy" id="179819"/>
    <lineage>
        <taxon>Bacteria</taxon>
        <taxon>Bacillati</taxon>
        <taxon>Actinomycetota</taxon>
        <taxon>Actinomycetes</taxon>
        <taxon>Streptosporangiales</taxon>
        <taxon>Nocardiopsidaceae</taxon>
        <taxon>Nocardiopsis</taxon>
    </lineage>
</organism>
<evidence type="ECO:0000259" key="1">
    <source>
        <dbReference type="Pfam" id="PF12728"/>
    </source>
</evidence>
<keyword evidence="3" id="KW-1185">Reference proteome</keyword>
<dbReference type="AlphaFoldDB" id="A0A840WJM9"/>
<evidence type="ECO:0000313" key="3">
    <source>
        <dbReference type="Proteomes" id="UP000579647"/>
    </source>
</evidence>
<dbReference type="Pfam" id="PF12728">
    <property type="entry name" value="HTH_17"/>
    <property type="match status" value="1"/>
</dbReference>
<name>A0A840WJM9_9ACTN</name>
<protein>
    <submittedName>
        <fullName evidence="2">Excisionase family DNA binding protein</fullName>
    </submittedName>
</protein>
<evidence type="ECO:0000313" key="2">
    <source>
        <dbReference type="EMBL" id="MBB5495683.1"/>
    </source>
</evidence>
<dbReference type="GO" id="GO:0003677">
    <property type="term" value="F:DNA binding"/>
    <property type="evidence" value="ECO:0007669"/>
    <property type="project" value="InterPro"/>
</dbReference>
<dbReference type="InterPro" id="IPR041657">
    <property type="entry name" value="HTH_17"/>
</dbReference>
<comment type="caution">
    <text evidence="2">The sequence shown here is derived from an EMBL/GenBank/DDBJ whole genome shotgun (WGS) entry which is preliminary data.</text>
</comment>